<dbReference type="PANTHER" id="PTHR34599:SF1">
    <property type="entry name" value="PHOSPHATIDIC ACID PHOSPHATASE TYPE 2_HALOPEROXIDASE DOMAIN-CONTAINING PROTEIN"/>
    <property type="match status" value="1"/>
</dbReference>
<dbReference type="InterPro" id="IPR052559">
    <property type="entry name" value="V-haloperoxidase"/>
</dbReference>
<evidence type="ECO:0000313" key="2">
    <source>
        <dbReference type="EMBL" id="MBA8805922.1"/>
    </source>
</evidence>
<accession>A0A7W3J419</accession>
<feature type="signal peptide" evidence="1">
    <location>
        <begin position="1"/>
        <end position="21"/>
    </location>
</feature>
<keyword evidence="3" id="KW-1185">Reference proteome</keyword>
<protein>
    <recommendedName>
        <fullName evidence="4">PAP2 superfamily protein</fullName>
    </recommendedName>
</protein>
<dbReference type="CDD" id="cd03398">
    <property type="entry name" value="PAP2_haloperoxidase"/>
    <property type="match status" value="1"/>
</dbReference>
<keyword evidence="1" id="KW-0732">Signal</keyword>
<dbReference type="EMBL" id="JACGXA010000003">
    <property type="protein sequence ID" value="MBA8805922.1"/>
    <property type="molecule type" value="Genomic_DNA"/>
</dbReference>
<organism evidence="2 3">
    <name type="scientific">Nocardioides ginsengisegetis</name>
    <dbReference type="NCBI Taxonomy" id="661491"/>
    <lineage>
        <taxon>Bacteria</taxon>
        <taxon>Bacillati</taxon>
        <taxon>Actinomycetota</taxon>
        <taxon>Actinomycetes</taxon>
        <taxon>Propionibacteriales</taxon>
        <taxon>Nocardioidaceae</taxon>
        <taxon>Nocardioides</taxon>
    </lineage>
</organism>
<evidence type="ECO:0000313" key="3">
    <source>
        <dbReference type="Proteomes" id="UP000580910"/>
    </source>
</evidence>
<name>A0A7W3J419_9ACTN</name>
<dbReference type="InterPro" id="IPR036938">
    <property type="entry name" value="PAP2/HPO_sf"/>
</dbReference>
<proteinExistence type="predicted"/>
<dbReference type="AlphaFoldDB" id="A0A7W3J419"/>
<gene>
    <name evidence="2" type="ORF">FB382_004267</name>
</gene>
<dbReference type="Proteomes" id="UP000580910">
    <property type="component" value="Unassembled WGS sequence"/>
</dbReference>
<sequence length="414" mass="43687">MLAPRACALLSAAVLAVAPLAATPFTAPSGAAGDRAAPSGAESAQVVLDWERISFRTVYTDGATPIPVGVPVLGFTSVAMYDAARRSEQRQTSSETAAVATAAHDVLLHYYPTAGAKLDADLSASLALVPDGHEQSKGVRIGGRAAADMIASRVGDHYLDASIHYTLTPGIGVWGPNPGATDMLAAWLGSLRPLVLDAPIAWSGRPDPLTSAAYATDFNEVKTIGSTAGALTHPDEAAMATFYNSNSATMVGDALIRRLTAHPESLIDTARLFGRIHAAMTDAAIRCWQLKRDVGFWRPSQAVAGAESDGNPATSTETGWTPFIANPNYSDYVSGHACLTGPAVEVIRQTFGENTPLELISVNTPAHKFYTDLTSIERDAENARVWGGLHFRKAVRDGYEIAHRTAQAVIQALP</sequence>
<dbReference type="SUPFAM" id="SSF48317">
    <property type="entry name" value="Acid phosphatase/Vanadium-dependent haloperoxidase"/>
    <property type="match status" value="1"/>
</dbReference>
<evidence type="ECO:0000256" key="1">
    <source>
        <dbReference type="SAM" id="SignalP"/>
    </source>
</evidence>
<dbReference type="PANTHER" id="PTHR34599">
    <property type="entry name" value="PEROXIDASE-RELATED"/>
    <property type="match status" value="1"/>
</dbReference>
<dbReference type="RefSeq" id="WP_182541931.1">
    <property type="nucleotide sequence ID" value="NZ_JACGXA010000003.1"/>
</dbReference>
<feature type="chain" id="PRO_5038431213" description="PAP2 superfamily protein" evidence="1">
    <location>
        <begin position="22"/>
        <end position="414"/>
    </location>
</feature>
<evidence type="ECO:0008006" key="4">
    <source>
        <dbReference type="Google" id="ProtNLM"/>
    </source>
</evidence>
<dbReference type="Gene3D" id="1.10.606.20">
    <property type="match status" value="1"/>
</dbReference>
<comment type="caution">
    <text evidence="2">The sequence shown here is derived from an EMBL/GenBank/DDBJ whole genome shotgun (WGS) entry which is preliminary data.</text>
</comment>
<reference evidence="2 3" key="1">
    <citation type="submission" date="2020-07" db="EMBL/GenBank/DDBJ databases">
        <title>Sequencing the genomes of 1000 actinobacteria strains.</title>
        <authorList>
            <person name="Klenk H.-P."/>
        </authorList>
    </citation>
    <scope>NUCLEOTIDE SEQUENCE [LARGE SCALE GENOMIC DNA]</scope>
    <source>
        <strain evidence="2 3">DSM 21349</strain>
    </source>
</reference>